<feature type="compositionally biased region" description="Basic residues" evidence="1">
    <location>
        <begin position="29"/>
        <end position="44"/>
    </location>
</feature>
<keyword evidence="3" id="KW-1185">Reference proteome</keyword>
<evidence type="ECO:0000313" key="2">
    <source>
        <dbReference type="EMBL" id="MCW1148368.1"/>
    </source>
</evidence>
<sequence>MIKKQIYIYFLFLACSLQLGHSLFPHTHAEKHHHHHGEKHHHHHHEEEHNDDDSLSHIFSHFNHHSDTFSNSHVEEVTKIIKKVSNEVLVFEIPSNWNLNFTIHNKKEVVRNKEPLIFISPHLHSLQFRGPPTLFS</sequence>
<comment type="caution">
    <text evidence="2">The sequence shown here is derived from an EMBL/GenBank/DDBJ whole genome shotgun (WGS) entry which is preliminary data.</text>
</comment>
<dbReference type="Proteomes" id="UP001165677">
    <property type="component" value="Unassembled WGS sequence"/>
</dbReference>
<protein>
    <submittedName>
        <fullName evidence="2">Uncharacterized protein</fullName>
    </submittedName>
</protein>
<gene>
    <name evidence="2" type="ORF">OJ995_09070</name>
</gene>
<feature type="region of interest" description="Disordered" evidence="1">
    <location>
        <begin position="28"/>
        <end position="51"/>
    </location>
</feature>
<evidence type="ECO:0000256" key="1">
    <source>
        <dbReference type="SAM" id="MobiDB-lite"/>
    </source>
</evidence>
<reference evidence="2" key="1">
    <citation type="submission" date="2022-10" db="EMBL/GenBank/DDBJ databases">
        <title>Flavobacterium sp. nov., a bacterium isolated from lake sediment.</title>
        <authorList>
            <person name="Qu J.-H."/>
        </authorList>
    </citation>
    <scope>NUCLEOTIDE SEQUENCE</scope>
    <source>
        <strain evidence="2">TH16-21</strain>
    </source>
</reference>
<dbReference type="EMBL" id="JAPCIO010000005">
    <property type="protein sequence ID" value="MCW1148368.1"/>
    <property type="molecule type" value="Genomic_DNA"/>
</dbReference>
<name>A0ABT3EIH5_9FLAO</name>
<proteinExistence type="predicted"/>
<dbReference type="PROSITE" id="PS51257">
    <property type="entry name" value="PROKAR_LIPOPROTEIN"/>
    <property type="match status" value="1"/>
</dbReference>
<organism evidence="2 3">
    <name type="scientific">Flavobacterium lacisediminis</name>
    <dbReference type="NCBI Taxonomy" id="2989705"/>
    <lineage>
        <taxon>Bacteria</taxon>
        <taxon>Pseudomonadati</taxon>
        <taxon>Bacteroidota</taxon>
        <taxon>Flavobacteriia</taxon>
        <taxon>Flavobacteriales</taxon>
        <taxon>Flavobacteriaceae</taxon>
        <taxon>Flavobacterium</taxon>
    </lineage>
</organism>
<accession>A0ABT3EIH5</accession>
<evidence type="ECO:0000313" key="3">
    <source>
        <dbReference type="Proteomes" id="UP001165677"/>
    </source>
</evidence>
<dbReference type="RefSeq" id="WP_264369120.1">
    <property type="nucleotide sequence ID" value="NZ_JAPCIO010000005.1"/>
</dbReference>